<dbReference type="AlphaFoldDB" id="A0A6N7IMT2"/>
<dbReference type="OrthoDB" id="1809026at2"/>
<proteinExistence type="predicted"/>
<reference evidence="2 3" key="1">
    <citation type="submission" date="2019-10" db="EMBL/GenBank/DDBJ databases">
        <title>Comparative genomics of sulfur disproportionating microorganisms.</title>
        <authorList>
            <person name="Ward L.M."/>
            <person name="Bertran E."/>
            <person name="Johnston D."/>
        </authorList>
    </citation>
    <scope>NUCLEOTIDE SEQUENCE [LARGE SCALE GENOMIC DNA]</scope>
    <source>
        <strain evidence="2 3">DSM 14055</strain>
    </source>
</reference>
<feature type="transmembrane region" description="Helical" evidence="1">
    <location>
        <begin position="67"/>
        <end position="89"/>
    </location>
</feature>
<evidence type="ECO:0000313" key="3">
    <source>
        <dbReference type="Proteomes" id="UP000441717"/>
    </source>
</evidence>
<dbReference type="Proteomes" id="UP000441717">
    <property type="component" value="Unassembled WGS sequence"/>
</dbReference>
<gene>
    <name evidence="2" type="ORF">GFC01_01485</name>
</gene>
<dbReference type="RefSeq" id="WP_152944865.1">
    <property type="nucleotide sequence ID" value="NZ_WHYR01000002.1"/>
</dbReference>
<name>A0A6N7IMT2_9FIRM</name>
<keyword evidence="1" id="KW-0472">Membrane</keyword>
<evidence type="ECO:0000313" key="2">
    <source>
        <dbReference type="EMBL" id="MQL50963.1"/>
    </source>
</evidence>
<evidence type="ECO:0000256" key="1">
    <source>
        <dbReference type="SAM" id="Phobius"/>
    </source>
</evidence>
<sequence>MATGWGEKRMKEILSAMYRIQMYHFFPEEVMPQLMKECNLSEEEAIQLVRAFINRGWLNTSGLLPRYFLRPGYISCFPVIISAAGLNYLKEKSF</sequence>
<keyword evidence="3" id="KW-1185">Reference proteome</keyword>
<comment type="caution">
    <text evidence="2">The sequence shown here is derived from an EMBL/GenBank/DDBJ whole genome shotgun (WGS) entry which is preliminary data.</text>
</comment>
<keyword evidence="1" id="KW-0812">Transmembrane</keyword>
<keyword evidence="1" id="KW-1133">Transmembrane helix</keyword>
<organism evidence="2 3">
    <name type="scientific">Desulfofundulus thermobenzoicus</name>
    <dbReference type="NCBI Taxonomy" id="29376"/>
    <lineage>
        <taxon>Bacteria</taxon>
        <taxon>Bacillati</taxon>
        <taxon>Bacillota</taxon>
        <taxon>Clostridia</taxon>
        <taxon>Eubacteriales</taxon>
        <taxon>Peptococcaceae</taxon>
        <taxon>Desulfofundulus</taxon>
    </lineage>
</organism>
<dbReference type="EMBL" id="WHYR01000002">
    <property type="protein sequence ID" value="MQL50963.1"/>
    <property type="molecule type" value="Genomic_DNA"/>
</dbReference>
<accession>A0A6N7IMT2</accession>
<protein>
    <submittedName>
        <fullName evidence="2">Uncharacterized protein</fullName>
    </submittedName>
</protein>